<keyword evidence="2" id="KW-1185">Reference proteome</keyword>
<sequence length="59" mass="6924">RSAGERRHQRQRRPDRRGQQPGHWPARHLARPPRHRRRPGLHHPVRGSVPPGHRPPPAI</sequence>
<proteinExistence type="predicted"/>
<gene>
    <name evidence="1" type="ORF">H4R21_006616</name>
</gene>
<reference evidence="1" key="1">
    <citation type="submission" date="2022-07" db="EMBL/GenBank/DDBJ databases">
        <title>Phylogenomic reconstructions and comparative analyses of Kickxellomycotina fungi.</title>
        <authorList>
            <person name="Reynolds N.K."/>
            <person name="Stajich J.E."/>
            <person name="Barry K."/>
            <person name="Grigoriev I.V."/>
            <person name="Crous P."/>
            <person name="Smith M.E."/>
        </authorList>
    </citation>
    <scope>NUCLEOTIDE SEQUENCE</scope>
    <source>
        <strain evidence="1">BCRC 34780</strain>
    </source>
</reference>
<dbReference type="Proteomes" id="UP001140087">
    <property type="component" value="Unassembled WGS sequence"/>
</dbReference>
<feature type="non-terminal residue" evidence="1">
    <location>
        <position position="1"/>
    </location>
</feature>
<protein>
    <submittedName>
        <fullName evidence="1">Uncharacterized protein</fullName>
    </submittedName>
</protein>
<evidence type="ECO:0000313" key="1">
    <source>
        <dbReference type="EMBL" id="KAJ2789967.1"/>
    </source>
</evidence>
<dbReference type="EMBL" id="JANBUN010003636">
    <property type="protein sequence ID" value="KAJ2789967.1"/>
    <property type="molecule type" value="Genomic_DNA"/>
</dbReference>
<feature type="non-terminal residue" evidence="1">
    <location>
        <position position="59"/>
    </location>
</feature>
<organism evidence="1 2">
    <name type="scientific">Coemansia helicoidea</name>
    <dbReference type="NCBI Taxonomy" id="1286919"/>
    <lineage>
        <taxon>Eukaryota</taxon>
        <taxon>Fungi</taxon>
        <taxon>Fungi incertae sedis</taxon>
        <taxon>Zoopagomycota</taxon>
        <taxon>Kickxellomycotina</taxon>
        <taxon>Kickxellomycetes</taxon>
        <taxon>Kickxellales</taxon>
        <taxon>Kickxellaceae</taxon>
        <taxon>Coemansia</taxon>
    </lineage>
</organism>
<comment type="caution">
    <text evidence="1">The sequence shown here is derived from an EMBL/GenBank/DDBJ whole genome shotgun (WGS) entry which is preliminary data.</text>
</comment>
<accession>A0ACC1KHX0</accession>
<name>A0ACC1KHX0_9FUNG</name>
<evidence type="ECO:0000313" key="2">
    <source>
        <dbReference type="Proteomes" id="UP001140087"/>
    </source>
</evidence>